<name>A0AAV5DH20_ELECO</name>
<organism evidence="1 2">
    <name type="scientific">Eleusine coracana subsp. coracana</name>
    <dbReference type="NCBI Taxonomy" id="191504"/>
    <lineage>
        <taxon>Eukaryota</taxon>
        <taxon>Viridiplantae</taxon>
        <taxon>Streptophyta</taxon>
        <taxon>Embryophyta</taxon>
        <taxon>Tracheophyta</taxon>
        <taxon>Spermatophyta</taxon>
        <taxon>Magnoliopsida</taxon>
        <taxon>Liliopsida</taxon>
        <taxon>Poales</taxon>
        <taxon>Poaceae</taxon>
        <taxon>PACMAD clade</taxon>
        <taxon>Chloridoideae</taxon>
        <taxon>Cynodonteae</taxon>
        <taxon>Eleusininae</taxon>
        <taxon>Eleusine</taxon>
    </lineage>
</organism>
<dbReference type="PANTHER" id="PTHR35828">
    <property type="entry name" value="OS08G0203800 PROTEIN-RELATED"/>
    <property type="match status" value="1"/>
</dbReference>
<comment type="caution">
    <text evidence="1">The sequence shown here is derived from an EMBL/GenBank/DDBJ whole genome shotgun (WGS) entry which is preliminary data.</text>
</comment>
<dbReference type="PANTHER" id="PTHR35828:SF25">
    <property type="entry name" value="OS08G0203800 PROTEIN"/>
    <property type="match status" value="1"/>
</dbReference>
<evidence type="ECO:0000313" key="1">
    <source>
        <dbReference type="EMBL" id="GJN09506.1"/>
    </source>
</evidence>
<sequence length="224" mass="24705">MTSSEMSETIVPQLPDDVITDILERLVADPVFLRCRWPDTSSSALIGFFVQRHQTNFSTQRDISLSRAPVFIPAPDSVLLGPCYRSLTSLVRDDGKILDKAKPLVARGGLLLVDIAPRSSEKNNIRLLCVCNMLTGRRERLPTLNAFLLDDEGVGGYGLVTAADYHDNAGKHSLPTGAWLLQLVPGAHRRFGARRGLLHLQILLQCCWVRALVHSPLVAATQRC</sequence>
<dbReference type="Proteomes" id="UP001054889">
    <property type="component" value="Unassembled WGS sequence"/>
</dbReference>
<gene>
    <name evidence="1" type="primary">ga27519</name>
    <name evidence="1" type="ORF">PR202_ga27519</name>
</gene>
<reference evidence="1" key="1">
    <citation type="journal article" date="2018" name="DNA Res.">
        <title>Multiple hybrid de novo genome assembly of finger millet, an orphan allotetraploid crop.</title>
        <authorList>
            <person name="Hatakeyama M."/>
            <person name="Aluri S."/>
            <person name="Balachadran M.T."/>
            <person name="Sivarajan S.R."/>
            <person name="Patrignani A."/>
            <person name="Gruter S."/>
            <person name="Poveda L."/>
            <person name="Shimizu-Inatsugi R."/>
            <person name="Baeten J."/>
            <person name="Francoijs K.J."/>
            <person name="Nataraja K.N."/>
            <person name="Reddy Y.A.N."/>
            <person name="Phadnis S."/>
            <person name="Ravikumar R.L."/>
            <person name="Schlapbach R."/>
            <person name="Sreeman S.M."/>
            <person name="Shimizu K.K."/>
        </authorList>
    </citation>
    <scope>NUCLEOTIDE SEQUENCE</scope>
</reference>
<dbReference type="AlphaFoldDB" id="A0AAV5DH20"/>
<evidence type="ECO:0000313" key="2">
    <source>
        <dbReference type="Proteomes" id="UP001054889"/>
    </source>
</evidence>
<accession>A0AAV5DH20</accession>
<proteinExistence type="predicted"/>
<keyword evidence="2" id="KW-1185">Reference proteome</keyword>
<dbReference type="EMBL" id="BQKI01000016">
    <property type="protein sequence ID" value="GJN09506.1"/>
    <property type="molecule type" value="Genomic_DNA"/>
</dbReference>
<reference evidence="1" key="2">
    <citation type="submission" date="2021-12" db="EMBL/GenBank/DDBJ databases">
        <title>Resequencing data analysis of finger millet.</title>
        <authorList>
            <person name="Hatakeyama M."/>
            <person name="Aluri S."/>
            <person name="Balachadran M.T."/>
            <person name="Sivarajan S.R."/>
            <person name="Poveda L."/>
            <person name="Shimizu-Inatsugi R."/>
            <person name="Schlapbach R."/>
            <person name="Sreeman S.M."/>
            <person name="Shimizu K.K."/>
        </authorList>
    </citation>
    <scope>NUCLEOTIDE SEQUENCE</scope>
</reference>
<protein>
    <submittedName>
        <fullName evidence="1">Uncharacterized protein</fullName>
    </submittedName>
</protein>